<reference evidence="3" key="2">
    <citation type="submission" date="2021-12" db="EMBL/GenBank/DDBJ databases">
        <title>Resequencing data analysis of finger millet.</title>
        <authorList>
            <person name="Hatakeyama M."/>
            <person name="Aluri S."/>
            <person name="Balachadran M.T."/>
            <person name="Sivarajan S.R."/>
            <person name="Poveda L."/>
            <person name="Shimizu-Inatsugi R."/>
            <person name="Schlapbach R."/>
            <person name="Sreeman S.M."/>
            <person name="Shimizu K.K."/>
        </authorList>
    </citation>
    <scope>NUCLEOTIDE SEQUENCE</scope>
</reference>
<feature type="region of interest" description="Disordered" evidence="1">
    <location>
        <begin position="1"/>
        <end position="42"/>
    </location>
</feature>
<feature type="domain" description="PIR2-like helical" evidence="2">
    <location>
        <begin position="51"/>
        <end position="98"/>
    </location>
</feature>
<feature type="compositionally biased region" description="Basic and acidic residues" evidence="1">
    <location>
        <begin position="1"/>
        <end position="12"/>
    </location>
</feature>
<dbReference type="InterPro" id="IPR046527">
    <property type="entry name" value="PIR2-like_helical"/>
</dbReference>
<evidence type="ECO:0000259" key="2">
    <source>
        <dbReference type="Pfam" id="PF20235"/>
    </source>
</evidence>
<dbReference type="AlphaFoldDB" id="A0AAV5CG51"/>
<accession>A0AAV5CG51</accession>
<dbReference type="PANTHER" id="PTHR33120:SF53">
    <property type="entry name" value="OS03G0697833 PROTEIN"/>
    <property type="match status" value="1"/>
</dbReference>
<organism evidence="3 4">
    <name type="scientific">Eleusine coracana subsp. coracana</name>
    <dbReference type="NCBI Taxonomy" id="191504"/>
    <lineage>
        <taxon>Eukaryota</taxon>
        <taxon>Viridiplantae</taxon>
        <taxon>Streptophyta</taxon>
        <taxon>Embryophyta</taxon>
        <taxon>Tracheophyta</taxon>
        <taxon>Spermatophyta</taxon>
        <taxon>Magnoliopsida</taxon>
        <taxon>Liliopsida</taxon>
        <taxon>Poales</taxon>
        <taxon>Poaceae</taxon>
        <taxon>PACMAD clade</taxon>
        <taxon>Chloridoideae</taxon>
        <taxon>Cynodonteae</taxon>
        <taxon>Eleusininae</taxon>
        <taxon>Eleusine</taxon>
    </lineage>
</organism>
<comment type="caution">
    <text evidence="3">The sequence shown here is derived from an EMBL/GenBank/DDBJ whole genome shotgun (WGS) entry which is preliminary data.</text>
</comment>
<protein>
    <recommendedName>
        <fullName evidence="2">PIR2-like helical domain-containing protein</fullName>
    </recommendedName>
</protein>
<dbReference type="EMBL" id="BQKI01000006">
    <property type="protein sequence ID" value="GJM97085.1"/>
    <property type="molecule type" value="Genomic_DNA"/>
</dbReference>
<gene>
    <name evidence="3" type="primary">ga13986</name>
    <name evidence="3" type="ORF">PR202_ga13986</name>
</gene>
<keyword evidence="4" id="KW-1185">Reference proteome</keyword>
<evidence type="ECO:0000313" key="3">
    <source>
        <dbReference type="EMBL" id="GJM97085.1"/>
    </source>
</evidence>
<dbReference type="Proteomes" id="UP001054889">
    <property type="component" value="Unassembled WGS sequence"/>
</dbReference>
<feature type="compositionally biased region" description="Acidic residues" evidence="1">
    <location>
        <begin position="13"/>
        <end position="42"/>
    </location>
</feature>
<dbReference type="PANTHER" id="PTHR33120">
    <property type="entry name" value="EXPRESSED PROTEIN-RELATED"/>
    <property type="match status" value="1"/>
</dbReference>
<reference evidence="3" key="1">
    <citation type="journal article" date="2018" name="DNA Res.">
        <title>Multiple hybrid de novo genome assembly of finger millet, an orphan allotetraploid crop.</title>
        <authorList>
            <person name="Hatakeyama M."/>
            <person name="Aluri S."/>
            <person name="Balachadran M.T."/>
            <person name="Sivarajan S.R."/>
            <person name="Patrignani A."/>
            <person name="Gruter S."/>
            <person name="Poveda L."/>
            <person name="Shimizu-Inatsugi R."/>
            <person name="Baeten J."/>
            <person name="Francoijs K.J."/>
            <person name="Nataraja K.N."/>
            <person name="Reddy Y.A.N."/>
            <person name="Phadnis S."/>
            <person name="Ravikumar R.L."/>
            <person name="Schlapbach R."/>
            <person name="Sreeman S.M."/>
            <person name="Shimizu K.K."/>
        </authorList>
    </citation>
    <scope>NUCLEOTIDE SEQUENCE</scope>
</reference>
<sequence length="485" mass="53563">MRSHPSDASKEEGVEEESEEKGIEEESEKGIEEESEETDIEEELEQDALLREIEMCMISTDDASSIAARSLRGLITFLTSYYRYLHTWEALFYLVQSREGVCKANLAELMSHVYHWSNGQITRHPVGFDHELSMKMVLLDKTHGLYLEAISRIPTALLRSRLHWALLKAGYCYGPLDPVANILINTICFLQSQHFDALLILLQENANLGAAVYRLKNEGLNPSIPDSHAYKIAASKARHPNPFVLADLSAGSMLVPEALKLAKSVTVLSSGDVQAISKFLLENHSPTIPMGPGLVPRLTRSSISMFKSASCKEFEAHQELIRKMVDAALREHARRQESPGDDYELHTICGVNTKIPKDGGEENILLMQFTGSCLSSVAMTVKVGSRFPGKTSKHMRSGNKIVHPSLGSYHGQSSDFKLMACGKHSVTNKTLVGAALRMSVFVHEDSVYSESSGWERITKQAANMRQELFGPKNGGASASAPEAVM</sequence>
<proteinExistence type="predicted"/>
<name>A0AAV5CG51_ELECO</name>
<evidence type="ECO:0000256" key="1">
    <source>
        <dbReference type="SAM" id="MobiDB-lite"/>
    </source>
</evidence>
<feature type="domain" description="PIR2-like helical" evidence="2">
    <location>
        <begin position="141"/>
        <end position="193"/>
    </location>
</feature>
<dbReference type="Pfam" id="PF20235">
    <property type="entry name" value="PIR2-like_helical"/>
    <property type="match status" value="2"/>
</dbReference>
<evidence type="ECO:0000313" key="4">
    <source>
        <dbReference type="Proteomes" id="UP001054889"/>
    </source>
</evidence>